<proteinExistence type="predicted"/>
<evidence type="ECO:0000256" key="1">
    <source>
        <dbReference type="SAM" id="SignalP"/>
    </source>
</evidence>
<keyword evidence="1" id="KW-0732">Signal</keyword>
<reference evidence="2 3" key="1">
    <citation type="submission" date="2024-12" db="EMBL/GenBank/DDBJ databases">
        <authorList>
            <person name="Hu S."/>
        </authorList>
    </citation>
    <scope>NUCLEOTIDE SEQUENCE [LARGE SCALE GENOMIC DNA]</scope>
    <source>
        <strain evidence="2 3">P-25</strain>
    </source>
</reference>
<protein>
    <submittedName>
        <fullName evidence="2">T9SS type A sorting domain-containing protein</fullName>
    </submittedName>
</protein>
<evidence type="ECO:0000313" key="3">
    <source>
        <dbReference type="Proteomes" id="UP001517367"/>
    </source>
</evidence>
<dbReference type="EMBL" id="SRMP02000006">
    <property type="protein sequence ID" value="MFN0290818.1"/>
    <property type="molecule type" value="Genomic_DNA"/>
</dbReference>
<organism evidence="2 3">
    <name type="scientific">Pedobacter helvus</name>
    <dbReference type="NCBI Taxonomy" id="2563444"/>
    <lineage>
        <taxon>Bacteria</taxon>
        <taxon>Pseudomonadati</taxon>
        <taxon>Bacteroidota</taxon>
        <taxon>Sphingobacteriia</taxon>
        <taxon>Sphingobacteriales</taxon>
        <taxon>Sphingobacteriaceae</taxon>
        <taxon>Pedobacter</taxon>
    </lineage>
</organism>
<feature type="signal peptide" evidence="1">
    <location>
        <begin position="1"/>
        <end position="21"/>
    </location>
</feature>
<gene>
    <name evidence="2" type="ORF">E5L68_005415</name>
</gene>
<dbReference type="RefSeq" id="WP_138730038.1">
    <property type="nucleotide sequence ID" value="NZ_SRMP02000006.1"/>
</dbReference>
<evidence type="ECO:0000313" key="2">
    <source>
        <dbReference type="EMBL" id="MFN0290818.1"/>
    </source>
</evidence>
<dbReference type="Proteomes" id="UP001517367">
    <property type="component" value="Unassembled WGS sequence"/>
</dbReference>
<accession>A0ABW9JGF4</accession>
<keyword evidence="3" id="KW-1185">Reference proteome</keyword>
<comment type="caution">
    <text evidence="2">The sequence shown here is derived from an EMBL/GenBank/DDBJ whole genome shotgun (WGS) entry which is preliminary data.</text>
</comment>
<feature type="chain" id="PRO_5045145502" evidence="1">
    <location>
        <begin position="22"/>
        <end position="469"/>
    </location>
</feature>
<dbReference type="NCBIfam" id="TIGR04183">
    <property type="entry name" value="Por_Secre_tail"/>
    <property type="match status" value="1"/>
</dbReference>
<sequence>MKRKLLLLTASMLLSVGFVKAQFAPFNKSVNIKLDTTAVYNYSATQSVTSFLESKPGVSATQFFPYPTTYTARALFAAGATADAQFAAASNVLTMKNPTTTLIKSSFYNIQNASAIASFAFDLDLTNYTGAAPFAIYFGNDNTPSRLISASSGYANASTDIFGSFRIVLSGGTLITQYRDAAGSSSVAIPAANSLIKAGVSQRVEIFANSTASATSYTYNASAVTLAANTYHVYVGGVKYSVDFPKNGSSYSQTVLDGLTFEFANNATLETIAISNVSVTYPSSVDPTLPVSLTSFTGKVLSNGVELNWITASEQNNDYFELLRASDGKNYTSLGKITGKGNSNEMSKYAFTDRNPNVGYNYYQLKQVDKDGTVHQIEETVALKYSLNQQDDFKVFAKNDILSVAINAASANLADFYVYDTNGRKLTQTKLQLNTGNHTYSVDASNLPKGILVARISTREGVQTVKFLR</sequence>
<dbReference type="InterPro" id="IPR026444">
    <property type="entry name" value="Secre_tail"/>
</dbReference>
<name>A0ABW9JGF4_9SPHI</name>